<evidence type="ECO:0000256" key="1">
    <source>
        <dbReference type="SAM" id="Phobius"/>
    </source>
</evidence>
<protein>
    <recommendedName>
        <fullName evidence="4">DUF202 domain-containing protein</fullName>
    </recommendedName>
</protein>
<reference evidence="2 3" key="1">
    <citation type="submission" date="2018-07" db="EMBL/GenBank/DDBJ databases">
        <title>Halomonas rutogse sp. nov., isolated from Lake TangqianCo on Tibetan Plateau.</title>
        <authorList>
            <person name="Lu H."/>
            <person name="Xing P."/>
            <person name="Wu Q."/>
        </authorList>
    </citation>
    <scope>NUCLEOTIDE SEQUENCE [LARGE SCALE GENOMIC DNA]</scope>
    <source>
        <strain evidence="2 3">TQ8S</strain>
    </source>
</reference>
<feature type="transmembrane region" description="Helical" evidence="1">
    <location>
        <begin position="56"/>
        <end position="78"/>
    </location>
</feature>
<gene>
    <name evidence="2" type="ORF">DU506_00340</name>
</gene>
<dbReference type="RefSeq" id="WP_114484966.1">
    <property type="nucleotide sequence ID" value="NZ_CBCSHM010000005.1"/>
</dbReference>
<dbReference type="Proteomes" id="UP000253204">
    <property type="component" value="Unassembled WGS sequence"/>
</dbReference>
<comment type="caution">
    <text evidence="2">The sequence shown here is derived from an EMBL/GenBank/DDBJ whole genome shotgun (WGS) entry which is preliminary data.</text>
</comment>
<dbReference type="EMBL" id="QPIJ01000001">
    <property type="protein sequence ID" value="RCV93638.1"/>
    <property type="molecule type" value="Genomic_DNA"/>
</dbReference>
<dbReference type="AlphaFoldDB" id="A0A368U8X0"/>
<keyword evidence="1" id="KW-0472">Membrane</keyword>
<sequence>MDDHQRSEQIAEIHRCFSLSRANLREMRKTPYIAGVFSLILLGTSLLLSMKAIPVSAGLAIVIGAILPMGIVFTNFFTRSRQCRKAHKRALLITEELGIDQGAEDSRAGRD</sequence>
<name>A0A368U8X0_9GAMM</name>
<proteinExistence type="predicted"/>
<evidence type="ECO:0000313" key="3">
    <source>
        <dbReference type="Proteomes" id="UP000253204"/>
    </source>
</evidence>
<evidence type="ECO:0000313" key="2">
    <source>
        <dbReference type="EMBL" id="RCV93638.1"/>
    </source>
</evidence>
<keyword evidence="1" id="KW-0812">Transmembrane</keyword>
<accession>A0A368U8X0</accession>
<organism evidence="2 3">
    <name type="scientific">Vreelandella rituensis</name>
    <dbReference type="NCBI Taxonomy" id="2282306"/>
    <lineage>
        <taxon>Bacteria</taxon>
        <taxon>Pseudomonadati</taxon>
        <taxon>Pseudomonadota</taxon>
        <taxon>Gammaproteobacteria</taxon>
        <taxon>Oceanospirillales</taxon>
        <taxon>Halomonadaceae</taxon>
        <taxon>Vreelandella</taxon>
    </lineage>
</organism>
<keyword evidence="1" id="KW-1133">Transmembrane helix</keyword>
<evidence type="ECO:0008006" key="4">
    <source>
        <dbReference type="Google" id="ProtNLM"/>
    </source>
</evidence>
<keyword evidence="3" id="KW-1185">Reference proteome</keyword>
<feature type="transmembrane region" description="Helical" evidence="1">
    <location>
        <begin position="31"/>
        <end position="50"/>
    </location>
</feature>